<feature type="transmembrane region" description="Helical" evidence="1">
    <location>
        <begin position="31"/>
        <end position="52"/>
    </location>
</feature>
<gene>
    <name evidence="2" type="ORF">C474_08497</name>
</gene>
<keyword evidence="3" id="KW-1185">Reference proteome</keyword>
<comment type="caution">
    <text evidence="2">The sequence shown here is derived from an EMBL/GenBank/DDBJ whole genome shotgun (WGS) entry which is preliminary data.</text>
</comment>
<keyword evidence="1" id="KW-1133">Transmembrane helix</keyword>
<feature type="transmembrane region" description="Helical" evidence="1">
    <location>
        <begin position="97"/>
        <end position="116"/>
    </location>
</feature>
<feature type="transmembrane region" description="Helical" evidence="1">
    <location>
        <begin position="271"/>
        <end position="287"/>
    </location>
</feature>
<keyword evidence="1" id="KW-0472">Membrane</keyword>
<feature type="transmembrane region" description="Helical" evidence="1">
    <location>
        <begin position="445"/>
        <end position="462"/>
    </location>
</feature>
<keyword evidence="1" id="KW-0812">Transmembrane</keyword>
<feature type="transmembrane region" description="Helical" evidence="1">
    <location>
        <begin position="414"/>
        <end position="433"/>
    </location>
</feature>
<organism evidence="2 3">
    <name type="scientific">Halogeometricum pallidum JCM 14848</name>
    <dbReference type="NCBI Taxonomy" id="1227487"/>
    <lineage>
        <taxon>Archaea</taxon>
        <taxon>Methanobacteriati</taxon>
        <taxon>Methanobacteriota</taxon>
        <taxon>Stenosarchaea group</taxon>
        <taxon>Halobacteria</taxon>
        <taxon>Halobacteriales</taxon>
        <taxon>Haloferacaceae</taxon>
        <taxon>Halogeometricum</taxon>
    </lineage>
</organism>
<feature type="transmembrane region" description="Helical" evidence="1">
    <location>
        <begin position="123"/>
        <end position="140"/>
    </location>
</feature>
<evidence type="ECO:0000313" key="3">
    <source>
        <dbReference type="Proteomes" id="UP000011513"/>
    </source>
</evidence>
<dbReference type="InParanoid" id="M0D9D2"/>
<feature type="transmembrane region" description="Helical" evidence="1">
    <location>
        <begin position="7"/>
        <end position="25"/>
    </location>
</feature>
<sequence>MLDRNNADVVLSGLVLCVGAALLVLGDGIKILTVGVSLVLINALYILIRRSAAKELTGTDRIEYLSLSVDPRVIYICYALVFSAAVLRSPLVVGTNSYLYAALVTGLAVLLVLSTLSSEVPRVPLLLMIIATAVLIRGAIHFQFETPPGIDAVITHYPAILMTFESHSIQSPSYYEVFFTSQLRAALGMFVLGVTPRDAVYLTLFLPEAISVLFVYLVGRQFSKPLAGVSSLFVGVVAFHIPYGAYRIPQSTSITLLPLLLYLVFFSERNWRRYVVLFVLFLAFFLTHNVSPWILFGFAAVWAVIEFVLGRFSFDSHLKNFPMYLLFSFSAIKLWYIVVSEYTYNVGRVVNVISFLFGASSFGGVPTVSRSGGPGEFIFLLFASTYLVVGCVLAFVVLFGVHELLVGRAEKTRSAWLFAIGLIWGLFGATLLFGPNVGIERASGALAVIIAPVIVVFVKHIYGSSGRWRNVAVILVIFSLVTFTSVIHPRANVGDTFRTEQVALTTEEVSGLRFSETYAREYSTDDYTGSFRWYVGDNGRLRTEGGGEWQLDRIRVANATAVPQDVIYDSAGSKVRSNRSSVD</sequence>
<reference evidence="2 3" key="1">
    <citation type="journal article" date="2014" name="PLoS Genet.">
        <title>Phylogenetically driven sequencing of extremely halophilic archaea reveals strategies for static and dynamic osmo-response.</title>
        <authorList>
            <person name="Becker E.A."/>
            <person name="Seitzer P.M."/>
            <person name="Tritt A."/>
            <person name="Larsen D."/>
            <person name="Krusor M."/>
            <person name="Yao A.I."/>
            <person name="Wu D."/>
            <person name="Madern D."/>
            <person name="Eisen J.A."/>
            <person name="Darling A.E."/>
            <person name="Facciotti M.T."/>
        </authorList>
    </citation>
    <scope>NUCLEOTIDE SEQUENCE [LARGE SCALE GENOMIC DNA]</scope>
    <source>
        <strain evidence="2 3">JCM 14848</strain>
    </source>
</reference>
<feature type="transmembrane region" description="Helical" evidence="1">
    <location>
        <begin position="468"/>
        <end position="488"/>
    </location>
</feature>
<name>M0D9D2_HALPD</name>
<feature type="transmembrane region" description="Helical" evidence="1">
    <location>
        <begin position="73"/>
        <end position="91"/>
    </location>
</feature>
<evidence type="ECO:0000313" key="2">
    <source>
        <dbReference type="EMBL" id="ELZ31327.1"/>
    </source>
</evidence>
<accession>M0D9D2</accession>
<evidence type="ECO:0000256" key="1">
    <source>
        <dbReference type="SAM" id="Phobius"/>
    </source>
</evidence>
<feature type="transmembrane region" description="Helical" evidence="1">
    <location>
        <begin position="377"/>
        <end position="402"/>
    </location>
</feature>
<proteinExistence type="predicted"/>
<dbReference type="AlphaFoldDB" id="M0D9D2"/>
<protein>
    <submittedName>
        <fullName evidence="2">Uncharacterized protein</fullName>
    </submittedName>
</protein>
<feature type="transmembrane region" description="Helical" evidence="1">
    <location>
        <begin position="248"/>
        <end position="266"/>
    </location>
</feature>
<feature type="transmembrane region" description="Helical" evidence="1">
    <location>
        <begin position="199"/>
        <end position="218"/>
    </location>
</feature>
<feature type="transmembrane region" description="Helical" evidence="1">
    <location>
        <begin position="321"/>
        <end position="339"/>
    </location>
</feature>
<dbReference type="Proteomes" id="UP000011513">
    <property type="component" value="Unassembled WGS sequence"/>
</dbReference>
<feature type="transmembrane region" description="Helical" evidence="1">
    <location>
        <begin position="345"/>
        <end position="365"/>
    </location>
</feature>
<feature type="transmembrane region" description="Helical" evidence="1">
    <location>
        <begin position="225"/>
        <end position="242"/>
    </location>
</feature>
<dbReference type="EMBL" id="AOIV01000021">
    <property type="protein sequence ID" value="ELZ31327.1"/>
    <property type="molecule type" value="Genomic_DNA"/>
</dbReference>